<dbReference type="InterPro" id="IPR009091">
    <property type="entry name" value="RCC1/BLIP-II"/>
</dbReference>
<feature type="repeat" description="RCC1" evidence="2">
    <location>
        <begin position="198"/>
        <end position="256"/>
    </location>
</feature>
<evidence type="ECO:0000313" key="9">
    <source>
        <dbReference type="Proteomes" id="UP000322899"/>
    </source>
</evidence>
<feature type="chain" id="PRO_5036365974" description="RCC1-like domain-containing protein" evidence="3">
    <location>
        <begin position="22"/>
        <end position="434"/>
    </location>
</feature>
<dbReference type="Proteomes" id="UP000324907">
    <property type="component" value="Unassembled WGS sequence"/>
</dbReference>
<evidence type="ECO:0000313" key="7">
    <source>
        <dbReference type="EMBL" id="KAA0172191.1"/>
    </source>
</evidence>
<evidence type="ECO:0000313" key="5">
    <source>
        <dbReference type="EMBL" id="KAA0149595.1"/>
    </source>
</evidence>
<feature type="signal peptide" evidence="3">
    <location>
        <begin position="1"/>
        <end position="21"/>
    </location>
</feature>
<evidence type="ECO:0000313" key="8">
    <source>
        <dbReference type="EMBL" id="KAA0177066.1"/>
    </source>
</evidence>
<dbReference type="AlphaFoldDB" id="A0A5A8EGR8"/>
<dbReference type="Gene3D" id="2.130.10.30">
    <property type="entry name" value="Regulator of chromosome condensation 1/beta-lactamase-inhibitor protein II"/>
    <property type="match status" value="2"/>
</dbReference>
<feature type="repeat" description="RCC1" evidence="2">
    <location>
        <begin position="315"/>
        <end position="368"/>
    </location>
</feature>
<keyword evidence="1" id="KW-0677">Repeat</keyword>
<dbReference type="Pfam" id="PF25390">
    <property type="entry name" value="WD40_RLD"/>
    <property type="match status" value="1"/>
</dbReference>
<keyword evidence="10" id="KW-1185">Reference proteome</keyword>
<dbReference type="EMBL" id="VLTL01000002">
    <property type="protein sequence ID" value="KAA0172191.1"/>
    <property type="molecule type" value="Genomic_DNA"/>
</dbReference>
<evidence type="ECO:0000313" key="10">
    <source>
        <dbReference type="Proteomes" id="UP000323011"/>
    </source>
</evidence>
<protein>
    <recommendedName>
        <fullName evidence="4">RCC1-like domain-containing protein</fullName>
    </recommendedName>
</protein>
<evidence type="ECO:0000259" key="4">
    <source>
        <dbReference type="Pfam" id="PF25390"/>
    </source>
</evidence>
<evidence type="ECO:0000313" key="12">
    <source>
        <dbReference type="Proteomes" id="UP000325113"/>
    </source>
</evidence>
<dbReference type="SUPFAM" id="SSF50985">
    <property type="entry name" value="RCC1/BLIP-II"/>
    <property type="match status" value="1"/>
</dbReference>
<feature type="repeat" description="RCC1" evidence="2">
    <location>
        <begin position="257"/>
        <end position="314"/>
    </location>
</feature>
<feature type="domain" description="RCC1-like" evidence="4">
    <location>
        <begin position="111"/>
        <end position="432"/>
    </location>
</feature>
<dbReference type="Proteomes" id="UP000322899">
    <property type="component" value="Unassembled WGS sequence"/>
</dbReference>
<dbReference type="InterPro" id="IPR058923">
    <property type="entry name" value="RCC1-like_dom"/>
</dbReference>
<dbReference type="PANTHER" id="PTHR22872">
    <property type="entry name" value="BTK-BINDING PROTEIN-RELATED"/>
    <property type="match status" value="1"/>
</dbReference>
<evidence type="ECO:0000256" key="2">
    <source>
        <dbReference type="PROSITE-ProRule" id="PRU00235"/>
    </source>
</evidence>
<organism evidence="8 9">
    <name type="scientific">Cafeteria roenbergensis</name>
    <name type="common">Marine flagellate</name>
    <dbReference type="NCBI Taxonomy" id="33653"/>
    <lineage>
        <taxon>Eukaryota</taxon>
        <taxon>Sar</taxon>
        <taxon>Stramenopiles</taxon>
        <taxon>Bigyra</taxon>
        <taxon>Opalozoa</taxon>
        <taxon>Bicosoecida</taxon>
        <taxon>Cafeteriaceae</taxon>
        <taxon>Cafeteria</taxon>
    </lineage>
</organism>
<name>A0A5A8EGR8_CAFRO</name>
<evidence type="ECO:0000313" key="6">
    <source>
        <dbReference type="EMBL" id="KAA0152277.1"/>
    </source>
</evidence>
<accession>A0A5A8EGR8</accession>
<dbReference type="PANTHER" id="PTHR22872:SF2">
    <property type="entry name" value="INHIBITOR OF BRUTON TYROSINE KINASE"/>
    <property type="match status" value="1"/>
</dbReference>
<feature type="repeat" description="RCC1" evidence="2">
    <location>
        <begin position="142"/>
        <end position="197"/>
    </location>
</feature>
<dbReference type="InterPro" id="IPR000408">
    <property type="entry name" value="Reg_chr_condens"/>
</dbReference>
<dbReference type="EMBL" id="VLTM01000107">
    <property type="protein sequence ID" value="KAA0152277.1"/>
    <property type="molecule type" value="Genomic_DNA"/>
</dbReference>
<evidence type="ECO:0000256" key="1">
    <source>
        <dbReference type="ARBA" id="ARBA00022737"/>
    </source>
</evidence>
<dbReference type="PRINTS" id="PR00633">
    <property type="entry name" value="RCCNDNSATION"/>
</dbReference>
<dbReference type="Pfam" id="PF00415">
    <property type="entry name" value="RCC1"/>
    <property type="match status" value="1"/>
</dbReference>
<dbReference type="EMBL" id="VLTN01000041">
    <property type="protein sequence ID" value="KAA0149595.1"/>
    <property type="molecule type" value="Genomic_DNA"/>
</dbReference>
<dbReference type="Proteomes" id="UP000325113">
    <property type="component" value="Unassembled WGS sequence"/>
</dbReference>
<reference evidence="9 10" key="1">
    <citation type="submission" date="2019-07" db="EMBL/GenBank/DDBJ databases">
        <title>Genomes of Cafeteria roenbergensis.</title>
        <authorList>
            <person name="Fischer M.G."/>
            <person name="Hackl T."/>
            <person name="Roman M."/>
        </authorList>
    </citation>
    <scope>NUCLEOTIDE SEQUENCE [LARGE SCALE GENOMIC DNA]</scope>
    <source>
        <strain evidence="5 10">BVI</strain>
        <strain evidence="6 12">Cflag</strain>
        <strain evidence="8 9">E4-10P</strain>
        <strain evidence="7 11">RCC970-E3</strain>
    </source>
</reference>
<dbReference type="PROSITE" id="PS00626">
    <property type="entry name" value="RCC1_2"/>
    <property type="match status" value="1"/>
</dbReference>
<feature type="repeat" description="RCC1" evidence="2">
    <location>
        <begin position="34"/>
        <end position="85"/>
    </location>
</feature>
<sequence>MWRRAATRGIETVACIGGSVAAVCTAAAAPGEGAEAYSWGYGQLGQLGHPGEVDHVVPKKVALLSKAKVTMLVSGPAAKSSAAVGADGKVYTFGCGRDGRLGHGSGLDAVNQDVPKAVAGIKGDAVAAACGEAHTLVLTADNRVWSFGKPRQGRLGRPCGAKEGGVPAVVAGLGGPEAAKLAGVSAGRAHSVAWDASGALFAWGAGHDGAPGLGSTADVAVPTRVGGSALAAATAAGATVVQASCGRDHTLVLLSNGAVLAMGADDSGQCGTGQAALRHLEPVQVRGLGGPDEGAPRVVRVLAGDQHSVAILEDGGAMAWGGNSSGQLATGDRSDVGIPRRIETTMLEGERVVGGAAGGNHTLLLLASGEVLAVGRGRNGQLGRGDTTESVAAYRLEPVRVESLSRSALGGSRSVTTVAAGSDHSLALVADSRA</sequence>
<feature type="repeat" description="RCC1" evidence="2">
    <location>
        <begin position="88"/>
        <end position="141"/>
    </location>
</feature>
<dbReference type="InterPro" id="IPR051625">
    <property type="entry name" value="Signaling_Regulatory_Domain"/>
</dbReference>
<keyword evidence="3" id="KW-0732">Signal</keyword>
<evidence type="ECO:0000313" key="11">
    <source>
        <dbReference type="Proteomes" id="UP000324907"/>
    </source>
</evidence>
<proteinExistence type="predicted"/>
<dbReference type="EMBL" id="VLTO01000005">
    <property type="protein sequence ID" value="KAA0177066.1"/>
    <property type="molecule type" value="Genomic_DNA"/>
</dbReference>
<dbReference type="PROSITE" id="PS50012">
    <property type="entry name" value="RCC1_3"/>
    <property type="match status" value="7"/>
</dbReference>
<comment type="caution">
    <text evidence="8">The sequence shown here is derived from an EMBL/GenBank/DDBJ whole genome shotgun (WGS) entry which is preliminary data.</text>
</comment>
<dbReference type="Proteomes" id="UP000323011">
    <property type="component" value="Unassembled WGS sequence"/>
</dbReference>
<gene>
    <name evidence="8" type="ORF">FNF27_01396</name>
    <name evidence="7" type="ORF">FNF28_00194</name>
    <name evidence="5" type="ORF">FNF29_05807</name>
    <name evidence="6" type="ORF">FNF31_06652</name>
</gene>
<evidence type="ECO:0000256" key="3">
    <source>
        <dbReference type="SAM" id="SignalP"/>
    </source>
</evidence>
<dbReference type="OrthoDB" id="10256179at2759"/>
<dbReference type="OMA" id="IFVWGTG"/>
<feature type="repeat" description="RCC1" evidence="2">
    <location>
        <begin position="369"/>
        <end position="431"/>
    </location>
</feature>